<proteinExistence type="predicted"/>
<accession>A0A371GDS5</accession>
<comment type="caution">
    <text evidence="1">The sequence shown here is derived from an EMBL/GenBank/DDBJ whole genome shotgun (WGS) entry which is preliminary data.</text>
</comment>
<dbReference type="EMBL" id="QJKJ01005864">
    <property type="protein sequence ID" value="RDX88722.1"/>
    <property type="molecule type" value="Genomic_DNA"/>
</dbReference>
<evidence type="ECO:0000313" key="2">
    <source>
        <dbReference type="Proteomes" id="UP000257109"/>
    </source>
</evidence>
<evidence type="ECO:0000313" key="1">
    <source>
        <dbReference type="EMBL" id="RDX88722.1"/>
    </source>
</evidence>
<keyword evidence="2" id="KW-1185">Reference proteome</keyword>
<feature type="non-terminal residue" evidence="1">
    <location>
        <position position="1"/>
    </location>
</feature>
<dbReference type="Proteomes" id="UP000257109">
    <property type="component" value="Unassembled WGS sequence"/>
</dbReference>
<sequence>MQDHGGMEGKRAGHGRKITIIGIGGVTRSGRIYAPEKLWKKDQAKEKKKEKMGNNRKEAMMEEKEIEFLKLICHSEYKLLDQLNKTLA</sequence>
<protein>
    <submittedName>
        <fullName evidence="1">Uncharacterized protein</fullName>
    </submittedName>
</protein>
<name>A0A371GDS5_MUCPR</name>
<reference evidence="1" key="1">
    <citation type="submission" date="2018-05" db="EMBL/GenBank/DDBJ databases">
        <title>Draft genome of Mucuna pruriens seed.</title>
        <authorList>
            <person name="Nnadi N.E."/>
            <person name="Vos R."/>
            <person name="Hasami M.H."/>
            <person name="Devisetty U.K."/>
            <person name="Aguiy J.C."/>
        </authorList>
    </citation>
    <scope>NUCLEOTIDE SEQUENCE [LARGE SCALE GENOMIC DNA]</scope>
    <source>
        <strain evidence="1">JCA_2017</strain>
    </source>
</reference>
<dbReference type="OrthoDB" id="1724165at2759"/>
<dbReference type="AlphaFoldDB" id="A0A371GDS5"/>
<gene>
    <name evidence="1" type="ORF">CR513_29655</name>
</gene>
<organism evidence="1 2">
    <name type="scientific">Mucuna pruriens</name>
    <name type="common">Velvet bean</name>
    <name type="synonym">Dolichos pruriens</name>
    <dbReference type="NCBI Taxonomy" id="157652"/>
    <lineage>
        <taxon>Eukaryota</taxon>
        <taxon>Viridiplantae</taxon>
        <taxon>Streptophyta</taxon>
        <taxon>Embryophyta</taxon>
        <taxon>Tracheophyta</taxon>
        <taxon>Spermatophyta</taxon>
        <taxon>Magnoliopsida</taxon>
        <taxon>eudicotyledons</taxon>
        <taxon>Gunneridae</taxon>
        <taxon>Pentapetalae</taxon>
        <taxon>rosids</taxon>
        <taxon>fabids</taxon>
        <taxon>Fabales</taxon>
        <taxon>Fabaceae</taxon>
        <taxon>Papilionoideae</taxon>
        <taxon>50 kb inversion clade</taxon>
        <taxon>NPAAA clade</taxon>
        <taxon>indigoferoid/millettioid clade</taxon>
        <taxon>Phaseoleae</taxon>
        <taxon>Mucuna</taxon>
    </lineage>
</organism>